<proteinExistence type="predicted"/>
<dbReference type="EC" id="5.4.99.5" evidence="4"/>
<dbReference type="PANTHER" id="PTHR21145">
    <property type="entry name" value="CHORISMATE MUTASE"/>
    <property type="match status" value="1"/>
</dbReference>
<keyword evidence="9" id="KW-0057">Aromatic amino acid biosynthesis</keyword>
<dbReference type="GO" id="GO:0046417">
    <property type="term" value="P:chorismate metabolic process"/>
    <property type="evidence" value="ECO:0007669"/>
    <property type="project" value="InterPro"/>
</dbReference>
<reference evidence="13 14" key="1">
    <citation type="submission" date="2022-07" db="EMBL/GenBank/DDBJ databases">
        <title>Genome-wide signatures of adaptation to extreme environments.</title>
        <authorList>
            <person name="Cho C.H."/>
            <person name="Yoon H.S."/>
        </authorList>
    </citation>
    <scope>NUCLEOTIDE SEQUENCE [LARGE SCALE GENOMIC DNA]</scope>
    <source>
        <strain evidence="13 14">DBV 063 E5</strain>
    </source>
</reference>
<protein>
    <recommendedName>
        <fullName evidence="5">Chorismate mutase</fullName>
        <ecNumber evidence="4">5.4.99.5</ecNumber>
    </recommendedName>
</protein>
<dbReference type="GO" id="GO:0006571">
    <property type="term" value="P:tyrosine biosynthetic process"/>
    <property type="evidence" value="ECO:0007669"/>
    <property type="project" value="UniProtKB-KW"/>
</dbReference>
<dbReference type="InterPro" id="IPR002701">
    <property type="entry name" value="CM_II_prokaryot"/>
</dbReference>
<dbReference type="NCBIfam" id="TIGR01802">
    <property type="entry name" value="CM_pl-yst"/>
    <property type="match status" value="1"/>
</dbReference>
<dbReference type="GO" id="GO:0005737">
    <property type="term" value="C:cytoplasm"/>
    <property type="evidence" value="ECO:0007669"/>
    <property type="project" value="UniProtKB-SubCell"/>
</dbReference>
<dbReference type="Pfam" id="PF01817">
    <property type="entry name" value="CM_2"/>
    <property type="match status" value="1"/>
</dbReference>
<keyword evidence="8" id="KW-0028">Amino-acid biosynthesis</keyword>
<organism evidence="13 14">
    <name type="scientific">Cyanidium caldarium</name>
    <name type="common">Red alga</name>
    <dbReference type="NCBI Taxonomy" id="2771"/>
    <lineage>
        <taxon>Eukaryota</taxon>
        <taxon>Rhodophyta</taxon>
        <taxon>Bangiophyceae</taxon>
        <taxon>Cyanidiales</taxon>
        <taxon>Cyanidiaceae</taxon>
        <taxon>Cyanidium</taxon>
    </lineage>
</organism>
<evidence type="ECO:0000256" key="11">
    <source>
        <dbReference type="ARBA" id="ARBA00023979"/>
    </source>
</evidence>
<dbReference type="PANTHER" id="PTHR21145:SF12">
    <property type="entry name" value="CHORISMATE MUTASE"/>
    <property type="match status" value="1"/>
</dbReference>
<dbReference type="GO" id="GO:0004106">
    <property type="term" value="F:chorismate mutase activity"/>
    <property type="evidence" value="ECO:0007669"/>
    <property type="project" value="UniProtKB-EC"/>
</dbReference>
<accession>A0AAV9IXA8</accession>
<sequence length="266" mass="30905">MFSALATLELDQLRSKLIRQEETIIFALIERAQFKTNRIIYRRDEHFFRIPNFEGSFLEYLLSETEKLHARVRRYTAPDEYAFFPEQLPAPILPPLQEERVLHPNDVNVNARILRLYIDHVVPRVTEAGDDKNYGSSAVNDVTCLQAISKRIHYGKFVAEAKFRADPELYTKLIRRQDRQAIEEQLTDREVEAQLLRRVEIKATTYGQEATARGYATLAASPNREADGDTGDECRRFARLLAQIYADWIIPLTKEVEVAYLLQRMS</sequence>
<comment type="subunit">
    <text evidence="3">Homodimer.</text>
</comment>
<evidence type="ECO:0000256" key="7">
    <source>
        <dbReference type="ARBA" id="ARBA00022498"/>
    </source>
</evidence>
<evidence type="ECO:0000313" key="14">
    <source>
        <dbReference type="Proteomes" id="UP001301350"/>
    </source>
</evidence>
<evidence type="ECO:0000256" key="10">
    <source>
        <dbReference type="ARBA" id="ARBA00023235"/>
    </source>
</evidence>
<gene>
    <name evidence="13" type="ORF">CDCA_CDCA10G2944</name>
</gene>
<dbReference type="PROSITE" id="PS51169">
    <property type="entry name" value="CHORISMATE_MUT_3"/>
    <property type="match status" value="1"/>
</dbReference>
<evidence type="ECO:0000256" key="9">
    <source>
        <dbReference type="ARBA" id="ARBA00023141"/>
    </source>
</evidence>
<comment type="pathway">
    <text evidence="2">Metabolic intermediate biosynthesis; prephenate biosynthesis; prephenate from chorismate: step 1/1.</text>
</comment>
<evidence type="ECO:0000313" key="13">
    <source>
        <dbReference type="EMBL" id="KAK4536919.1"/>
    </source>
</evidence>
<keyword evidence="7" id="KW-0827">Tyrosine biosynthesis</keyword>
<dbReference type="InterPro" id="IPR008238">
    <property type="entry name" value="Chorismate_mutase_AroQ_euk"/>
</dbReference>
<evidence type="ECO:0000256" key="2">
    <source>
        <dbReference type="ARBA" id="ARBA00004817"/>
    </source>
</evidence>
<dbReference type="FunFam" id="1.10.590.10:FF:000002">
    <property type="entry name" value="Chorismate mutase"/>
    <property type="match status" value="1"/>
</dbReference>
<evidence type="ECO:0000256" key="4">
    <source>
        <dbReference type="ARBA" id="ARBA00012404"/>
    </source>
</evidence>
<comment type="catalytic activity">
    <reaction evidence="11">
        <text>chorismate = prephenate</text>
        <dbReference type="Rhea" id="RHEA:13897"/>
        <dbReference type="ChEBI" id="CHEBI:29748"/>
        <dbReference type="ChEBI" id="CHEBI:29934"/>
        <dbReference type="EC" id="5.4.99.5"/>
    </reaction>
    <physiologicalReaction direction="left-to-right" evidence="11">
        <dbReference type="Rhea" id="RHEA:13898"/>
    </physiologicalReaction>
</comment>
<evidence type="ECO:0000256" key="6">
    <source>
        <dbReference type="ARBA" id="ARBA00022490"/>
    </source>
</evidence>
<dbReference type="EMBL" id="JANCYW010000010">
    <property type="protein sequence ID" value="KAK4536919.1"/>
    <property type="molecule type" value="Genomic_DNA"/>
</dbReference>
<keyword evidence="6" id="KW-0963">Cytoplasm</keyword>
<dbReference type="AlphaFoldDB" id="A0AAV9IXA8"/>
<dbReference type="InterPro" id="IPR037039">
    <property type="entry name" value="CM_AroQ_sf_eucaryotic"/>
</dbReference>
<evidence type="ECO:0000256" key="5">
    <source>
        <dbReference type="ARBA" id="ARBA00020296"/>
    </source>
</evidence>
<dbReference type="PIRSF" id="PIRSF017318">
    <property type="entry name" value="Chor_mut_AroQ_eu"/>
    <property type="match status" value="1"/>
</dbReference>
<evidence type="ECO:0000256" key="8">
    <source>
        <dbReference type="ARBA" id="ARBA00022605"/>
    </source>
</evidence>
<keyword evidence="14" id="KW-1185">Reference proteome</keyword>
<evidence type="ECO:0000256" key="1">
    <source>
        <dbReference type="ARBA" id="ARBA00004496"/>
    </source>
</evidence>
<dbReference type="InterPro" id="IPR036263">
    <property type="entry name" value="Chorismate_II_sf"/>
</dbReference>
<dbReference type="SUPFAM" id="SSF48600">
    <property type="entry name" value="Chorismate mutase II"/>
    <property type="match status" value="1"/>
</dbReference>
<evidence type="ECO:0000256" key="3">
    <source>
        <dbReference type="ARBA" id="ARBA00011738"/>
    </source>
</evidence>
<name>A0AAV9IXA8_CYACA</name>
<keyword evidence="10" id="KW-0413">Isomerase</keyword>
<comment type="subcellular location">
    <subcellularLocation>
        <location evidence="1">Cytoplasm</location>
    </subcellularLocation>
</comment>
<dbReference type="Proteomes" id="UP001301350">
    <property type="component" value="Unassembled WGS sequence"/>
</dbReference>
<evidence type="ECO:0000259" key="12">
    <source>
        <dbReference type="Pfam" id="PF01817"/>
    </source>
</evidence>
<comment type="caution">
    <text evidence="13">The sequence shown here is derived from an EMBL/GenBank/DDBJ whole genome shotgun (WGS) entry which is preliminary data.</text>
</comment>
<dbReference type="Gene3D" id="1.10.590.10">
    <property type="entry name" value="Chorismate mutase, AroQ class superfamily, eukaryotic"/>
    <property type="match status" value="1"/>
</dbReference>
<feature type="domain" description="Chorismate mutase" evidence="12">
    <location>
        <begin position="139"/>
        <end position="207"/>
    </location>
</feature>